<organism evidence="2 3">
    <name type="scientific">Panagrellus redivivus</name>
    <name type="common">Microworm</name>
    <dbReference type="NCBI Taxonomy" id="6233"/>
    <lineage>
        <taxon>Eukaryota</taxon>
        <taxon>Metazoa</taxon>
        <taxon>Ecdysozoa</taxon>
        <taxon>Nematoda</taxon>
        <taxon>Chromadorea</taxon>
        <taxon>Rhabditida</taxon>
        <taxon>Tylenchina</taxon>
        <taxon>Panagrolaimomorpha</taxon>
        <taxon>Panagrolaimoidea</taxon>
        <taxon>Panagrolaimidae</taxon>
        <taxon>Panagrellus</taxon>
    </lineage>
</organism>
<evidence type="ECO:0000259" key="1">
    <source>
        <dbReference type="PROSITE" id="PS51335"/>
    </source>
</evidence>
<evidence type="ECO:0000313" key="2">
    <source>
        <dbReference type="Proteomes" id="UP000492821"/>
    </source>
</evidence>
<dbReference type="InterPro" id="IPR006816">
    <property type="entry name" value="ELMO_dom"/>
</dbReference>
<dbReference type="Pfam" id="PF04727">
    <property type="entry name" value="ELMO_CED12"/>
    <property type="match status" value="1"/>
</dbReference>
<dbReference type="PROSITE" id="PS51335">
    <property type="entry name" value="ELMO"/>
    <property type="match status" value="1"/>
</dbReference>
<reference evidence="3" key="2">
    <citation type="submission" date="2020-10" db="UniProtKB">
        <authorList>
            <consortium name="WormBaseParasite"/>
        </authorList>
    </citation>
    <scope>IDENTIFICATION</scope>
</reference>
<dbReference type="PANTHER" id="PTHR12771">
    <property type="entry name" value="ENGULFMENT AND CELL MOTILITY"/>
    <property type="match status" value="1"/>
</dbReference>
<reference evidence="2" key="1">
    <citation type="journal article" date="2013" name="Genetics">
        <title>The draft genome and transcriptome of Panagrellus redivivus are shaped by the harsh demands of a free-living lifestyle.</title>
        <authorList>
            <person name="Srinivasan J."/>
            <person name="Dillman A.R."/>
            <person name="Macchietto M.G."/>
            <person name="Heikkinen L."/>
            <person name="Lakso M."/>
            <person name="Fracchia K.M."/>
            <person name="Antoshechkin I."/>
            <person name="Mortazavi A."/>
            <person name="Wong G."/>
            <person name="Sternberg P.W."/>
        </authorList>
    </citation>
    <scope>NUCLEOTIDE SEQUENCE [LARGE SCALE GENOMIC DNA]</scope>
    <source>
        <strain evidence="2">MT8872</strain>
    </source>
</reference>
<dbReference type="Proteomes" id="UP000492821">
    <property type="component" value="Unassembled WGS sequence"/>
</dbReference>
<dbReference type="AlphaFoldDB" id="A0A7E4VIK7"/>
<accession>A0A7E4VIK7</accession>
<protein>
    <submittedName>
        <fullName evidence="3">ELMO domain-containing protein</fullName>
    </submittedName>
</protein>
<evidence type="ECO:0000313" key="3">
    <source>
        <dbReference type="WBParaSite" id="Pan_g21601.t1"/>
    </source>
</evidence>
<feature type="domain" description="ELMO" evidence="1">
    <location>
        <begin position="129"/>
        <end position="285"/>
    </location>
</feature>
<dbReference type="GO" id="GO:0005096">
    <property type="term" value="F:GTPase activator activity"/>
    <property type="evidence" value="ECO:0007669"/>
    <property type="project" value="TreeGrafter"/>
</dbReference>
<dbReference type="InterPro" id="IPR050868">
    <property type="entry name" value="ELMO_domain-containing"/>
</dbReference>
<proteinExistence type="predicted"/>
<sequence length="301" mass="34845">MPSILSVVSGWALSLQELILEGIMLLTGLFSKHNRFERILYQKSPPSTKNIKIEEVIGTHKNTKLRSMTWSSGEETDVAVTLLPNLDPDEKGDFSKTLARSMRQIRGYHRLCDAVEIRRKIKYDSEDEAHEKKLLSLWKLIKPDETLTDRRSKQWQDIGFQGDDPATDFRGMGILGLEQLCFYAQFDHVAALESLRVSLDPRIGFPWAVCGITITAMIRDFLNENVLKNHFYNTLKTPPTMDNFHQVYCRVFTLYCQFWEYEDPSSVMVFNLVKQKFCIHLAEYLRRNDANLNTATLENII</sequence>
<dbReference type="WBParaSite" id="Pan_g21601.t1">
    <property type="protein sequence ID" value="Pan_g21601.t1"/>
    <property type="gene ID" value="Pan_g21601"/>
</dbReference>
<keyword evidence="2" id="KW-1185">Reference proteome</keyword>
<name>A0A7E4VIK7_PANRE</name>
<dbReference type="PANTHER" id="PTHR12771:SF51">
    <property type="entry name" value="LD01482P"/>
    <property type="match status" value="1"/>
</dbReference>